<proteinExistence type="inferred from homology"/>
<evidence type="ECO:0000256" key="3">
    <source>
        <dbReference type="ARBA" id="ARBA00022448"/>
    </source>
</evidence>
<sequence>MYPDKICGFLFASTGEVSKQEERNMSIIPVTRVQRTTLIAILSAISFGLMLFPQVSIIPSADFLKLDFSIVPVVIGLYWLNYSASLWIILIRTLLKLILANEGVNTYLGRPVNLLVVLAFITVLKITMPNLEQYSNWQKKILPLISSTFIMTIVAIVINWLVAIPLYARFANFDIAKVIGLKNYFIGMVLPFNLIEGIIWFVVSMIILRAIQPLQRRFHS</sequence>
<evidence type="ECO:0000256" key="2">
    <source>
        <dbReference type="ARBA" id="ARBA00005540"/>
    </source>
</evidence>
<feature type="transmembrane region" description="Helical" evidence="9">
    <location>
        <begin position="70"/>
        <end position="91"/>
    </location>
</feature>
<dbReference type="PANTHER" id="PTHR38438:SF1">
    <property type="entry name" value="RIBOFLAVIN TRANSPORTER RIBU"/>
    <property type="match status" value="1"/>
</dbReference>
<evidence type="ECO:0000256" key="5">
    <source>
        <dbReference type="ARBA" id="ARBA00022692"/>
    </source>
</evidence>
<keyword evidence="3 8" id="KW-0813">Transport</keyword>
<dbReference type="Proteomes" id="UP000004283">
    <property type="component" value="Unassembled WGS sequence"/>
</dbReference>
<dbReference type="Pfam" id="PF12822">
    <property type="entry name" value="ECF_trnsprt"/>
    <property type="match status" value="1"/>
</dbReference>
<evidence type="ECO:0000313" key="10">
    <source>
        <dbReference type="EMBL" id="EEJ42717.1"/>
    </source>
</evidence>
<dbReference type="EMBL" id="ACKV01000032">
    <property type="protein sequence ID" value="EEJ42717.1"/>
    <property type="molecule type" value="Genomic_DNA"/>
</dbReference>
<keyword evidence="4 8" id="KW-1003">Cell membrane</keyword>
<gene>
    <name evidence="10" type="ORF">HMPREF0555_0661</name>
</gene>
<dbReference type="Gene3D" id="1.10.1760.20">
    <property type="match status" value="1"/>
</dbReference>
<keyword evidence="7 8" id="KW-0472">Membrane</keyword>
<dbReference type="HOGENOM" id="CLU_086673_2_1_9"/>
<evidence type="ECO:0000313" key="11">
    <source>
        <dbReference type="Proteomes" id="UP000004283"/>
    </source>
</evidence>
<evidence type="ECO:0000256" key="4">
    <source>
        <dbReference type="ARBA" id="ARBA00022475"/>
    </source>
</evidence>
<comment type="caution">
    <text evidence="10">The sequence shown here is derived from an EMBL/GenBank/DDBJ whole genome shotgun (WGS) entry which is preliminary data.</text>
</comment>
<protein>
    <recommendedName>
        <fullName evidence="8">Riboflavin transporter</fullName>
    </recommendedName>
</protein>
<reference evidence="10 11" key="1">
    <citation type="submission" date="2009-04" db="EMBL/GenBank/DDBJ databases">
        <authorList>
            <person name="Qin X."/>
            <person name="Bachman B."/>
            <person name="Battles P."/>
            <person name="Bell A."/>
            <person name="Bess C."/>
            <person name="Bickham C."/>
            <person name="Chaboub L."/>
            <person name="Chen D."/>
            <person name="Coyle M."/>
            <person name="Deiros D.R."/>
            <person name="Dinh H."/>
            <person name="Forbes L."/>
            <person name="Fowler G."/>
            <person name="Francisco L."/>
            <person name="Fu Q."/>
            <person name="Gubbala S."/>
            <person name="Hale W."/>
            <person name="Han Y."/>
            <person name="Hemphill L."/>
            <person name="Highlander S.K."/>
            <person name="Hirani K."/>
            <person name="Hogues M."/>
            <person name="Jackson L."/>
            <person name="Jakkamsetti A."/>
            <person name="Javaid M."/>
            <person name="Jiang H."/>
            <person name="Korchina V."/>
            <person name="Kovar C."/>
            <person name="Lara F."/>
            <person name="Lee S."/>
            <person name="Mata R."/>
            <person name="Mathew T."/>
            <person name="Moen C."/>
            <person name="Morales K."/>
            <person name="Munidasa M."/>
            <person name="Nazareth L."/>
            <person name="Ngo R."/>
            <person name="Nguyen L."/>
            <person name="Okwuonu G."/>
            <person name="Ongeri F."/>
            <person name="Patil S."/>
            <person name="Petrosino J."/>
            <person name="Pham C."/>
            <person name="Pham P."/>
            <person name="Pu L.-L."/>
            <person name="Puazo M."/>
            <person name="Raj R."/>
            <person name="Reid J."/>
            <person name="Rouhana J."/>
            <person name="Saada N."/>
            <person name="Shang Y."/>
            <person name="Simmons D."/>
            <person name="Thornton R."/>
            <person name="Warren J."/>
            <person name="Weissenberger G."/>
            <person name="Zhang J."/>
            <person name="Zhang L."/>
            <person name="Zhou C."/>
            <person name="Zhu D."/>
            <person name="Muzny D."/>
            <person name="Worley K."/>
            <person name="Gibbs R."/>
        </authorList>
    </citation>
    <scope>NUCLEOTIDE SEQUENCE [LARGE SCALE GENOMIC DNA]</scope>
    <source>
        <strain evidence="10 11">ATCC 19254</strain>
    </source>
</reference>
<dbReference type="GO" id="GO:0032217">
    <property type="term" value="F:riboflavin transmembrane transporter activity"/>
    <property type="evidence" value="ECO:0007669"/>
    <property type="project" value="UniProtKB-UniRule"/>
</dbReference>
<evidence type="ECO:0000256" key="1">
    <source>
        <dbReference type="ARBA" id="ARBA00004651"/>
    </source>
</evidence>
<dbReference type="GO" id="GO:0005886">
    <property type="term" value="C:plasma membrane"/>
    <property type="evidence" value="ECO:0007669"/>
    <property type="project" value="UniProtKB-SubCell"/>
</dbReference>
<dbReference type="InterPro" id="IPR024529">
    <property type="entry name" value="ECF_trnsprt_substrate-spec"/>
</dbReference>
<name>C2KJ45_LEUMC</name>
<evidence type="ECO:0000256" key="6">
    <source>
        <dbReference type="ARBA" id="ARBA00022989"/>
    </source>
</evidence>
<comment type="subcellular location">
    <subcellularLocation>
        <location evidence="1">Cell membrane</location>
        <topology evidence="1">Multi-pass membrane protein</topology>
    </subcellularLocation>
</comment>
<dbReference type="PANTHER" id="PTHR38438">
    <property type="entry name" value="RIBOFLAVIN TRANSPORTER RIBU"/>
    <property type="match status" value="1"/>
</dbReference>
<comment type="function">
    <text evidence="8">Probably a riboflavin-binding protein that interacts with the energy-coupling factor (ECF) ABC-transporter complex.</text>
</comment>
<keyword evidence="5 9" id="KW-0812">Transmembrane</keyword>
<dbReference type="AlphaFoldDB" id="C2KJ45"/>
<feature type="transmembrane region" description="Helical" evidence="9">
    <location>
        <begin position="184"/>
        <end position="208"/>
    </location>
</feature>
<dbReference type="PIRSF" id="PIRSF037778">
    <property type="entry name" value="UCP037778_transp_RibU"/>
    <property type="match status" value="1"/>
</dbReference>
<organism evidence="10 11">
    <name type="scientific">Leuconostoc mesenteroides subsp. cremoris ATCC 19254</name>
    <dbReference type="NCBI Taxonomy" id="586220"/>
    <lineage>
        <taxon>Bacteria</taxon>
        <taxon>Bacillati</taxon>
        <taxon>Bacillota</taxon>
        <taxon>Bacilli</taxon>
        <taxon>Lactobacillales</taxon>
        <taxon>Lactobacillaceae</taxon>
        <taxon>Leuconostoc</taxon>
    </lineage>
</organism>
<keyword evidence="6 9" id="KW-1133">Transmembrane helix</keyword>
<feature type="transmembrane region" description="Helical" evidence="9">
    <location>
        <begin position="141"/>
        <end position="164"/>
    </location>
</feature>
<evidence type="ECO:0000256" key="9">
    <source>
        <dbReference type="SAM" id="Phobius"/>
    </source>
</evidence>
<feature type="transmembrane region" description="Helical" evidence="9">
    <location>
        <begin position="38"/>
        <end position="58"/>
    </location>
</feature>
<accession>C2KJ45</accession>
<feature type="transmembrane region" description="Helical" evidence="9">
    <location>
        <begin position="111"/>
        <end position="129"/>
    </location>
</feature>
<evidence type="ECO:0000256" key="7">
    <source>
        <dbReference type="ARBA" id="ARBA00023136"/>
    </source>
</evidence>
<dbReference type="InterPro" id="IPR025720">
    <property type="entry name" value="RibU"/>
</dbReference>
<comment type="similarity">
    <text evidence="2 8">Belongs to the prokaryotic riboflavin transporter (P-RFT) (TC 2.A.87) family.</text>
</comment>
<evidence type="ECO:0000256" key="8">
    <source>
        <dbReference type="PIRNR" id="PIRNR037778"/>
    </source>
</evidence>